<dbReference type="Pfam" id="PF00916">
    <property type="entry name" value="Sulfate_transp"/>
    <property type="match status" value="1"/>
</dbReference>
<sequence>MGLKGPEPVARVQAREGVAEVAEIVQQKAEIAELPQRSRSQLTIKEEEWKQKMTRYYNGALKVGMLEKEYLTSTNNVRLYIYYKPTDDTSKTVRVRLTHLPSGSVIQNIAMSSHPDLDNEDWVVAIKLGFIIDFLSKATLIGFMAGAAIIVSLQQLKALLGITHFTKQMGVVPVLSSVFHHTNEWSWQTIVMGVCFLLFLLGTRHLSMKKPKLFWVSAGAPLLSVISSTLLVFVFRADRHGISVIGKLQEGLNPPSWNMLQFHGSHLGLVAKTGLITGIVSLTVKFLNLSLISYALDCLLSLRVHNSAIFHGHSELLLTELKAERCPKPVEMKGKRKEGEMGG</sequence>
<dbReference type="InterPro" id="IPR011547">
    <property type="entry name" value="SLC26A/SulP_dom"/>
</dbReference>
<organism evidence="7">
    <name type="scientific">Brassica cretica</name>
    <name type="common">Mustard</name>
    <dbReference type="NCBI Taxonomy" id="69181"/>
    <lineage>
        <taxon>Eukaryota</taxon>
        <taxon>Viridiplantae</taxon>
        <taxon>Streptophyta</taxon>
        <taxon>Embryophyta</taxon>
        <taxon>Tracheophyta</taxon>
        <taxon>Spermatophyta</taxon>
        <taxon>Magnoliopsida</taxon>
        <taxon>eudicotyledons</taxon>
        <taxon>Gunneridae</taxon>
        <taxon>Pentapetalae</taxon>
        <taxon>rosids</taxon>
        <taxon>malvids</taxon>
        <taxon>Brassicales</taxon>
        <taxon>Brassicaceae</taxon>
        <taxon>Brassiceae</taxon>
        <taxon>Brassica</taxon>
    </lineage>
</organism>
<evidence type="ECO:0000256" key="4">
    <source>
        <dbReference type="ARBA" id="ARBA00023136"/>
    </source>
</evidence>
<feature type="transmembrane region" description="Helical" evidence="5">
    <location>
        <begin position="213"/>
        <end position="235"/>
    </location>
</feature>
<evidence type="ECO:0000256" key="2">
    <source>
        <dbReference type="ARBA" id="ARBA00022692"/>
    </source>
</evidence>
<evidence type="ECO:0000313" key="7">
    <source>
        <dbReference type="EMBL" id="KAF2532113.1"/>
    </source>
</evidence>
<protein>
    <recommendedName>
        <fullName evidence="6">SLC26A/SulP transporter domain-containing protein</fullName>
    </recommendedName>
</protein>
<evidence type="ECO:0000256" key="5">
    <source>
        <dbReference type="SAM" id="Phobius"/>
    </source>
</evidence>
<dbReference type="GO" id="GO:0055085">
    <property type="term" value="P:transmembrane transport"/>
    <property type="evidence" value="ECO:0007669"/>
    <property type="project" value="InterPro"/>
</dbReference>
<evidence type="ECO:0000259" key="6">
    <source>
        <dbReference type="Pfam" id="PF00916"/>
    </source>
</evidence>
<dbReference type="PANTHER" id="PTHR11814">
    <property type="entry name" value="SULFATE TRANSPORTER"/>
    <property type="match status" value="1"/>
</dbReference>
<evidence type="ECO:0000256" key="3">
    <source>
        <dbReference type="ARBA" id="ARBA00022989"/>
    </source>
</evidence>
<proteinExistence type="predicted"/>
<dbReference type="EMBL" id="QGKY02002305">
    <property type="protein sequence ID" value="KAF2532113.1"/>
    <property type="molecule type" value="Genomic_DNA"/>
</dbReference>
<accession>A0A8S9FEJ5</accession>
<feature type="transmembrane region" description="Helical" evidence="5">
    <location>
        <begin position="140"/>
        <end position="165"/>
    </location>
</feature>
<dbReference type="GO" id="GO:0016020">
    <property type="term" value="C:membrane"/>
    <property type="evidence" value="ECO:0007669"/>
    <property type="project" value="UniProtKB-SubCell"/>
</dbReference>
<name>A0A8S9FEJ5_BRACR</name>
<keyword evidence="3 5" id="KW-1133">Transmembrane helix</keyword>
<gene>
    <name evidence="7" type="ORF">F2Q70_00030913</name>
</gene>
<reference evidence="7" key="1">
    <citation type="submission" date="2019-12" db="EMBL/GenBank/DDBJ databases">
        <title>Genome sequencing and annotation of Brassica cretica.</title>
        <authorList>
            <person name="Studholme D.J."/>
            <person name="Sarris P.F."/>
        </authorList>
    </citation>
    <scope>NUCLEOTIDE SEQUENCE</scope>
    <source>
        <strain evidence="7">PFS-102/07</strain>
        <tissue evidence="7">Leaf</tissue>
    </source>
</reference>
<dbReference type="AlphaFoldDB" id="A0A8S9FEJ5"/>
<dbReference type="InterPro" id="IPR001902">
    <property type="entry name" value="SLC26A/SulP_fam"/>
</dbReference>
<keyword evidence="4 5" id="KW-0472">Membrane</keyword>
<keyword evidence="2 5" id="KW-0812">Transmembrane</keyword>
<feature type="transmembrane region" description="Helical" evidence="5">
    <location>
        <begin position="185"/>
        <end position="201"/>
    </location>
</feature>
<comment type="caution">
    <text evidence="7">The sequence shown here is derived from an EMBL/GenBank/DDBJ whole genome shotgun (WGS) entry which is preliminary data.</text>
</comment>
<feature type="domain" description="SLC26A/SulP transporter" evidence="6">
    <location>
        <begin position="126"/>
        <end position="285"/>
    </location>
</feature>
<comment type="subcellular location">
    <subcellularLocation>
        <location evidence="1">Membrane</location>
        <topology evidence="1">Multi-pass membrane protein</topology>
    </subcellularLocation>
</comment>
<evidence type="ECO:0000256" key="1">
    <source>
        <dbReference type="ARBA" id="ARBA00004141"/>
    </source>
</evidence>